<reference evidence="8" key="1">
    <citation type="journal article" date="2019" name="Int. J. Syst. Evol. Microbiol.">
        <title>The Global Catalogue of Microorganisms (GCM) 10K type strain sequencing project: providing services to taxonomists for standard genome sequencing and annotation.</title>
        <authorList>
            <consortium name="The Broad Institute Genomics Platform"/>
            <consortium name="The Broad Institute Genome Sequencing Center for Infectious Disease"/>
            <person name="Wu L."/>
            <person name="Ma J."/>
        </authorList>
    </citation>
    <scope>NUCLEOTIDE SEQUENCE [LARGE SCALE GENOMIC DNA]</scope>
    <source>
        <strain evidence="8">CCUG 55608</strain>
    </source>
</reference>
<dbReference type="SUPFAM" id="SSF88659">
    <property type="entry name" value="Sigma3 and sigma4 domains of RNA polymerase sigma factors"/>
    <property type="match status" value="1"/>
</dbReference>
<dbReference type="EMBL" id="JBHTLP010000018">
    <property type="protein sequence ID" value="MFD1143750.1"/>
    <property type="molecule type" value="Genomic_DNA"/>
</dbReference>
<sequence length="222" mass="26376">MDNAANRNGSLRREQYDGRYTALDEEWGNAVGVLDAERLIRKAFETDSNQGIELLFHWYYRPLCSHAVRYVSSKEIAEDIVSDVFFQFHSGHVFEKVTTSFRAYLFTSVRYRAFNYVRAEMSRSTAIDHAENVSIEHHQYPDQITQFEDLYHDVEEAINTLPRKRRKIYIMHRFEGKRYQDIAQELNLSLRTVEAQVYLALHQVRKLLRHKWLLLLLLAWSD</sequence>
<dbReference type="InterPro" id="IPR039425">
    <property type="entry name" value="RNA_pol_sigma-70-like"/>
</dbReference>
<dbReference type="CDD" id="cd06171">
    <property type="entry name" value="Sigma70_r4"/>
    <property type="match status" value="1"/>
</dbReference>
<dbReference type="InterPro" id="IPR036388">
    <property type="entry name" value="WH-like_DNA-bd_sf"/>
</dbReference>
<organism evidence="7 8">
    <name type="scientific">Larkinella insperata</name>
    <dbReference type="NCBI Taxonomy" id="332158"/>
    <lineage>
        <taxon>Bacteria</taxon>
        <taxon>Pseudomonadati</taxon>
        <taxon>Bacteroidota</taxon>
        <taxon>Cytophagia</taxon>
        <taxon>Cytophagales</taxon>
        <taxon>Spirosomataceae</taxon>
        <taxon>Larkinella</taxon>
    </lineage>
</organism>
<dbReference type="Pfam" id="PF08281">
    <property type="entry name" value="Sigma70_r4_2"/>
    <property type="match status" value="1"/>
</dbReference>
<dbReference type="InterPro" id="IPR013249">
    <property type="entry name" value="RNA_pol_sigma70_r4_t2"/>
</dbReference>
<dbReference type="InterPro" id="IPR014284">
    <property type="entry name" value="RNA_pol_sigma-70_dom"/>
</dbReference>
<dbReference type="InterPro" id="IPR013325">
    <property type="entry name" value="RNA_pol_sigma_r2"/>
</dbReference>
<dbReference type="Proteomes" id="UP001597116">
    <property type="component" value="Unassembled WGS sequence"/>
</dbReference>
<evidence type="ECO:0000313" key="8">
    <source>
        <dbReference type="Proteomes" id="UP001597116"/>
    </source>
</evidence>
<evidence type="ECO:0000313" key="7">
    <source>
        <dbReference type="EMBL" id="MFD1143750.1"/>
    </source>
</evidence>
<dbReference type="Gene3D" id="1.10.1740.10">
    <property type="match status" value="1"/>
</dbReference>
<keyword evidence="3" id="KW-0731">Sigma factor</keyword>
<dbReference type="Pfam" id="PF04542">
    <property type="entry name" value="Sigma70_r2"/>
    <property type="match status" value="1"/>
</dbReference>
<dbReference type="SUPFAM" id="SSF88946">
    <property type="entry name" value="Sigma2 domain of RNA polymerase sigma factors"/>
    <property type="match status" value="1"/>
</dbReference>
<dbReference type="PANTHER" id="PTHR43133">
    <property type="entry name" value="RNA POLYMERASE ECF-TYPE SIGMA FACTO"/>
    <property type="match status" value="1"/>
</dbReference>
<dbReference type="InterPro" id="IPR013324">
    <property type="entry name" value="RNA_pol_sigma_r3/r4-like"/>
</dbReference>
<feature type="domain" description="RNA polymerase sigma-70 region 2" evidence="5">
    <location>
        <begin position="56"/>
        <end position="120"/>
    </location>
</feature>
<gene>
    <name evidence="7" type="ORF">ACFQ4C_21660</name>
</gene>
<dbReference type="RefSeq" id="WP_379884758.1">
    <property type="nucleotide sequence ID" value="NZ_JBHTLP010000018.1"/>
</dbReference>
<evidence type="ECO:0000259" key="5">
    <source>
        <dbReference type="Pfam" id="PF04542"/>
    </source>
</evidence>
<evidence type="ECO:0000256" key="4">
    <source>
        <dbReference type="ARBA" id="ARBA00023163"/>
    </source>
</evidence>
<dbReference type="NCBIfam" id="TIGR02937">
    <property type="entry name" value="sigma70-ECF"/>
    <property type="match status" value="1"/>
</dbReference>
<dbReference type="InterPro" id="IPR007627">
    <property type="entry name" value="RNA_pol_sigma70_r2"/>
</dbReference>
<dbReference type="Gene3D" id="1.10.10.10">
    <property type="entry name" value="Winged helix-like DNA-binding domain superfamily/Winged helix DNA-binding domain"/>
    <property type="match status" value="1"/>
</dbReference>
<dbReference type="PANTHER" id="PTHR43133:SF46">
    <property type="entry name" value="RNA POLYMERASE SIGMA-70 FACTOR ECF SUBFAMILY"/>
    <property type="match status" value="1"/>
</dbReference>
<keyword evidence="8" id="KW-1185">Reference proteome</keyword>
<evidence type="ECO:0000259" key="6">
    <source>
        <dbReference type="Pfam" id="PF08281"/>
    </source>
</evidence>
<dbReference type="InterPro" id="IPR014327">
    <property type="entry name" value="RNA_pol_sigma70_bacteroid"/>
</dbReference>
<evidence type="ECO:0000256" key="3">
    <source>
        <dbReference type="ARBA" id="ARBA00023082"/>
    </source>
</evidence>
<keyword evidence="2" id="KW-0805">Transcription regulation</keyword>
<name>A0ABW3QNL8_9BACT</name>
<evidence type="ECO:0000256" key="2">
    <source>
        <dbReference type="ARBA" id="ARBA00023015"/>
    </source>
</evidence>
<protein>
    <submittedName>
        <fullName evidence="7">RNA polymerase sigma-70 factor</fullName>
    </submittedName>
</protein>
<accession>A0ABW3QNL8</accession>
<proteinExistence type="inferred from homology"/>
<evidence type="ECO:0000256" key="1">
    <source>
        <dbReference type="ARBA" id="ARBA00010641"/>
    </source>
</evidence>
<comment type="caution">
    <text evidence="7">The sequence shown here is derived from an EMBL/GenBank/DDBJ whole genome shotgun (WGS) entry which is preliminary data.</text>
</comment>
<feature type="domain" description="RNA polymerase sigma factor 70 region 4 type 2" evidence="6">
    <location>
        <begin position="153"/>
        <end position="201"/>
    </location>
</feature>
<dbReference type="NCBIfam" id="TIGR02985">
    <property type="entry name" value="Sig70_bacteroi1"/>
    <property type="match status" value="1"/>
</dbReference>
<keyword evidence="4" id="KW-0804">Transcription</keyword>
<comment type="similarity">
    <text evidence="1">Belongs to the sigma-70 factor family. ECF subfamily.</text>
</comment>